<evidence type="ECO:0000256" key="1">
    <source>
        <dbReference type="SAM" id="MobiDB-lite"/>
    </source>
</evidence>
<reference evidence="2 3" key="1">
    <citation type="journal article" date="2015" name="Genome Biol. Evol.">
        <title>Comparative Genomics of a Bacterivorous Green Alga Reveals Evolutionary Causalities and Consequences of Phago-Mixotrophic Mode of Nutrition.</title>
        <authorList>
            <person name="Burns J.A."/>
            <person name="Paasch A."/>
            <person name="Narechania A."/>
            <person name="Kim E."/>
        </authorList>
    </citation>
    <scope>NUCLEOTIDE SEQUENCE [LARGE SCALE GENOMIC DNA]</scope>
    <source>
        <strain evidence="2 3">PLY_AMNH</strain>
    </source>
</reference>
<evidence type="ECO:0000313" key="3">
    <source>
        <dbReference type="Proteomes" id="UP001190700"/>
    </source>
</evidence>
<dbReference type="Proteomes" id="UP001190700">
    <property type="component" value="Unassembled WGS sequence"/>
</dbReference>
<proteinExistence type="predicted"/>
<comment type="caution">
    <text evidence="2">The sequence shown here is derived from an EMBL/GenBank/DDBJ whole genome shotgun (WGS) entry which is preliminary data.</text>
</comment>
<sequence length="423" mass="47076">MPRLRNIPADIGGYAPVWACTGRGGLGLFLGRGLCAIELPVLVLPYAHSRAPGHPEEEGEGALGGQDGVKGGGTFLAWKTNLADEDAVKRLSEAFKSGEMTNEIDMNDLLTEPVELRGQMRFFRKTGRRMMGITDKEIESVKKAVKETIQGAGGNPSLITATALTYGLGKAPFILIANIDIEMVQTVFDMIQLEAQGITWGIRAHNIGNIYQEARFSWKPMSRKGAQMRMKARDAEKYFWMHPATSMLVEEVVFTYDRLHPTTEVHQLVRPAYNTRPRAQLDAMPQKKAGPLTKRGLVILVLYLKLKTNVEKGGDGSVNSSDDPAMILSFFTEIILGGLGTLRRTYFNGFTYCMSPTHDDQPEVARLNHIQCMCYSHRMMLQAQVEGAVTPTPKKHEKRPRTTPGSDKEATKMQKQFNENMEK</sequence>
<keyword evidence="3" id="KW-1185">Reference proteome</keyword>
<feature type="region of interest" description="Disordered" evidence="1">
    <location>
        <begin position="387"/>
        <end position="423"/>
    </location>
</feature>
<feature type="compositionally biased region" description="Polar residues" evidence="1">
    <location>
        <begin position="413"/>
        <end position="423"/>
    </location>
</feature>
<accession>A0AAE0FX77</accession>
<gene>
    <name evidence="2" type="ORF">CYMTET_23795</name>
</gene>
<organism evidence="2 3">
    <name type="scientific">Cymbomonas tetramitiformis</name>
    <dbReference type="NCBI Taxonomy" id="36881"/>
    <lineage>
        <taxon>Eukaryota</taxon>
        <taxon>Viridiplantae</taxon>
        <taxon>Chlorophyta</taxon>
        <taxon>Pyramimonadophyceae</taxon>
        <taxon>Pyramimonadales</taxon>
        <taxon>Pyramimonadaceae</taxon>
        <taxon>Cymbomonas</taxon>
    </lineage>
</organism>
<name>A0AAE0FX77_9CHLO</name>
<evidence type="ECO:0000313" key="2">
    <source>
        <dbReference type="EMBL" id="KAK3267667.1"/>
    </source>
</evidence>
<protein>
    <submittedName>
        <fullName evidence="2">Uncharacterized protein</fullName>
    </submittedName>
</protein>
<dbReference type="EMBL" id="LGRX02012267">
    <property type="protein sequence ID" value="KAK3267667.1"/>
    <property type="molecule type" value="Genomic_DNA"/>
</dbReference>
<dbReference type="AlphaFoldDB" id="A0AAE0FX77"/>